<dbReference type="STRING" id="927664.SAMN05421780_101426"/>
<evidence type="ECO:0000313" key="9">
    <source>
        <dbReference type="EMBL" id="SFB77610.1"/>
    </source>
</evidence>
<keyword evidence="3" id="KW-1003">Cell membrane</keyword>
<dbReference type="RefSeq" id="WP_091506485.1">
    <property type="nucleotide sequence ID" value="NZ_FOLE01000001.1"/>
</dbReference>
<feature type="transmembrane region" description="Helical" evidence="7">
    <location>
        <begin position="20"/>
        <end position="44"/>
    </location>
</feature>
<dbReference type="Gene3D" id="1.20.1250.20">
    <property type="entry name" value="MFS general substrate transporter like domains"/>
    <property type="match status" value="1"/>
</dbReference>
<dbReference type="InterPro" id="IPR036259">
    <property type="entry name" value="MFS_trans_sf"/>
</dbReference>
<dbReference type="OrthoDB" id="7283966at2"/>
<dbReference type="EMBL" id="FOLE01000001">
    <property type="protein sequence ID" value="SFB77610.1"/>
    <property type="molecule type" value="Genomic_DNA"/>
</dbReference>
<dbReference type="PANTHER" id="PTHR23513:SF9">
    <property type="entry name" value="ENTEROBACTIN EXPORTER ENTS"/>
    <property type="match status" value="1"/>
</dbReference>
<keyword evidence="4 7" id="KW-0812">Transmembrane</keyword>
<dbReference type="AlphaFoldDB" id="A0A1I1DY26"/>
<evidence type="ECO:0000256" key="5">
    <source>
        <dbReference type="ARBA" id="ARBA00022989"/>
    </source>
</evidence>
<dbReference type="InterPro" id="IPR010290">
    <property type="entry name" value="TM_effector"/>
</dbReference>
<feature type="transmembrane region" description="Helical" evidence="7">
    <location>
        <begin position="379"/>
        <end position="402"/>
    </location>
</feature>
<feature type="transmembrane region" description="Helical" evidence="7">
    <location>
        <begin position="50"/>
        <end position="71"/>
    </location>
</feature>
<proteinExistence type="predicted"/>
<dbReference type="Pfam" id="PF05977">
    <property type="entry name" value="MFS_3"/>
    <property type="match status" value="1"/>
</dbReference>
<keyword evidence="10" id="KW-1185">Reference proteome</keyword>
<evidence type="ECO:0000256" key="6">
    <source>
        <dbReference type="ARBA" id="ARBA00023136"/>
    </source>
</evidence>
<sequence>MQETPKHDAYAALRNPEYRFFLLGRVGMTLALQIQAVSVGWQIYSLTHDPFSLGLIGLTEAIPALSISLFAGYVADTRSRKKIIFWCLSLLLLASSLLLAVSYDVGQMLTLMGTAPIYGLIFLTGVARGMIGPAIFALMPQIVSRDLYANAVTWNSTSWQASSVLGPALGGLIYGFAGMHAAYASQVVLLAVAMFAFGLISPKPIPTSDKRQDFWANLTEGIRFVFGNQVILSAMSLDLFAVLFGGAVALLPVFASDILKVGAQGLGLLRAAPAVGSVLMALFIAHYPIKRNAGKIMLACVAAFGLCMIGFALSDSFIISLIMLALSGVVDSVSVIVRSTLIQLNTPENMKGRVSAVNNMFIGSSNEIGEFESGTAARLLGVVPSVIFGGCVTLGVVSFTALKADKLRKLDL</sequence>
<dbReference type="GO" id="GO:0005886">
    <property type="term" value="C:plasma membrane"/>
    <property type="evidence" value="ECO:0007669"/>
    <property type="project" value="UniProtKB-SubCell"/>
</dbReference>
<evidence type="ECO:0000256" key="2">
    <source>
        <dbReference type="ARBA" id="ARBA00022448"/>
    </source>
</evidence>
<feature type="transmembrane region" description="Helical" evidence="7">
    <location>
        <begin position="267"/>
        <end position="289"/>
    </location>
</feature>
<keyword evidence="2" id="KW-0813">Transport</keyword>
<comment type="subcellular location">
    <subcellularLocation>
        <location evidence="1">Cell membrane</location>
        <topology evidence="1">Multi-pass membrane protein</topology>
    </subcellularLocation>
</comment>
<name>A0A1I1DY26_9BACT</name>
<keyword evidence="5 7" id="KW-1133">Transmembrane helix</keyword>
<dbReference type="GO" id="GO:0022857">
    <property type="term" value="F:transmembrane transporter activity"/>
    <property type="evidence" value="ECO:0007669"/>
    <property type="project" value="InterPro"/>
</dbReference>
<feature type="domain" description="Major facilitator superfamily (MFS) profile" evidence="8">
    <location>
        <begin position="1"/>
        <end position="407"/>
    </location>
</feature>
<protein>
    <submittedName>
        <fullName evidence="9">Predicted arabinose efflux permease, MFS family</fullName>
    </submittedName>
</protein>
<evidence type="ECO:0000256" key="4">
    <source>
        <dbReference type="ARBA" id="ARBA00022692"/>
    </source>
</evidence>
<gene>
    <name evidence="9" type="ORF">SAMN05421780_101426</name>
</gene>
<evidence type="ECO:0000256" key="7">
    <source>
        <dbReference type="SAM" id="Phobius"/>
    </source>
</evidence>
<feature type="transmembrane region" description="Helical" evidence="7">
    <location>
        <begin position="115"/>
        <end position="138"/>
    </location>
</feature>
<feature type="transmembrane region" description="Helical" evidence="7">
    <location>
        <begin position="83"/>
        <end position="103"/>
    </location>
</feature>
<feature type="transmembrane region" description="Helical" evidence="7">
    <location>
        <begin position="183"/>
        <end position="201"/>
    </location>
</feature>
<dbReference type="PROSITE" id="PS50850">
    <property type="entry name" value="MFS"/>
    <property type="match status" value="1"/>
</dbReference>
<evidence type="ECO:0000259" key="8">
    <source>
        <dbReference type="PROSITE" id="PS50850"/>
    </source>
</evidence>
<evidence type="ECO:0000313" key="10">
    <source>
        <dbReference type="Proteomes" id="UP000199514"/>
    </source>
</evidence>
<feature type="transmembrane region" description="Helical" evidence="7">
    <location>
        <begin position="159"/>
        <end position="177"/>
    </location>
</feature>
<evidence type="ECO:0000256" key="1">
    <source>
        <dbReference type="ARBA" id="ARBA00004651"/>
    </source>
</evidence>
<reference evidence="9 10" key="1">
    <citation type="submission" date="2016-10" db="EMBL/GenBank/DDBJ databases">
        <authorList>
            <person name="de Groot N.N."/>
        </authorList>
    </citation>
    <scope>NUCLEOTIDE SEQUENCE [LARGE SCALE GENOMIC DNA]</scope>
    <source>
        <strain evidence="9 10">DSM 6793</strain>
    </source>
</reference>
<accession>A0A1I1DY26</accession>
<feature type="transmembrane region" description="Helical" evidence="7">
    <location>
        <begin position="230"/>
        <end position="255"/>
    </location>
</feature>
<dbReference type="InterPro" id="IPR020846">
    <property type="entry name" value="MFS_dom"/>
</dbReference>
<organism evidence="9 10">
    <name type="scientific">Flexibacter flexilis DSM 6793</name>
    <dbReference type="NCBI Taxonomy" id="927664"/>
    <lineage>
        <taxon>Bacteria</taxon>
        <taxon>Pseudomonadati</taxon>
        <taxon>Bacteroidota</taxon>
        <taxon>Cytophagia</taxon>
        <taxon>Cytophagales</taxon>
        <taxon>Flexibacteraceae</taxon>
        <taxon>Flexibacter</taxon>
    </lineage>
</organism>
<dbReference type="CDD" id="cd06173">
    <property type="entry name" value="MFS_MefA_like"/>
    <property type="match status" value="1"/>
</dbReference>
<evidence type="ECO:0000256" key="3">
    <source>
        <dbReference type="ARBA" id="ARBA00022475"/>
    </source>
</evidence>
<dbReference type="Proteomes" id="UP000199514">
    <property type="component" value="Unassembled WGS sequence"/>
</dbReference>
<dbReference type="SUPFAM" id="SSF103473">
    <property type="entry name" value="MFS general substrate transporter"/>
    <property type="match status" value="1"/>
</dbReference>
<dbReference type="PANTHER" id="PTHR23513">
    <property type="entry name" value="INTEGRAL MEMBRANE EFFLUX PROTEIN-RELATED"/>
    <property type="match status" value="1"/>
</dbReference>
<keyword evidence="6 7" id="KW-0472">Membrane</keyword>
<feature type="transmembrane region" description="Helical" evidence="7">
    <location>
        <begin position="296"/>
        <end position="326"/>
    </location>
</feature>